<organism evidence="2 3">
    <name type="scientific">Vallicoccus soli</name>
    <dbReference type="NCBI Taxonomy" id="2339232"/>
    <lineage>
        <taxon>Bacteria</taxon>
        <taxon>Bacillati</taxon>
        <taxon>Actinomycetota</taxon>
        <taxon>Actinomycetes</taxon>
        <taxon>Motilibacterales</taxon>
        <taxon>Vallicoccaceae</taxon>
        <taxon>Vallicoccus</taxon>
    </lineage>
</organism>
<evidence type="ECO:0008006" key="4">
    <source>
        <dbReference type="Google" id="ProtNLM"/>
    </source>
</evidence>
<name>A0A3A3ZIG5_9ACTN</name>
<feature type="transmembrane region" description="Helical" evidence="1">
    <location>
        <begin position="312"/>
        <end position="333"/>
    </location>
</feature>
<evidence type="ECO:0000256" key="1">
    <source>
        <dbReference type="SAM" id="Phobius"/>
    </source>
</evidence>
<dbReference type="Proteomes" id="UP000265614">
    <property type="component" value="Unassembled WGS sequence"/>
</dbReference>
<keyword evidence="1" id="KW-0812">Transmembrane</keyword>
<dbReference type="GO" id="GO:0005886">
    <property type="term" value="C:plasma membrane"/>
    <property type="evidence" value="ECO:0007669"/>
    <property type="project" value="UniProtKB-SubCell"/>
</dbReference>
<dbReference type="OrthoDB" id="3352119at2"/>
<dbReference type="EMBL" id="QZEZ01000005">
    <property type="protein sequence ID" value="RJK95296.1"/>
    <property type="molecule type" value="Genomic_DNA"/>
</dbReference>
<dbReference type="GO" id="GO:0140359">
    <property type="term" value="F:ABC-type transporter activity"/>
    <property type="evidence" value="ECO:0007669"/>
    <property type="project" value="InterPro"/>
</dbReference>
<reference evidence="2 3" key="1">
    <citation type="submission" date="2018-09" db="EMBL/GenBank/DDBJ databases">
        <title>YIM 75000 draft genome.</title>
        <authorList>
            <person name="Tang S."/>
            <person name="Feng Y."/>
        </authorList>
    </citation>
    <scope>NUCLEOTIDE SEQUENCE [LARGE SCALE GENOMIC DNA]</scope>
    <source>
        <strain evidence="2 3">YIM 75000</strain>
    </source>
</reference>
<comment type="caution">
    <text evidence="2">The sequence shown here is derived from an EMBL/GenBank/DDBJ whole genome shotgun (WGS) entry which is preliminary data.</text>
</comment>
<feature type="transmembrane region" description="Helical" evidence="1">
    <location>
        <begin position="132"/>
        <end position="154"/>
    </location>
</feature>
<evidence type="ECO:0000313" key="2">
    <source>
        <dbReference type="EMBL" id="RJK95296.1"/>
    </source>
</evidence>
<keyword evidence="1" id="KW-0472">Membrane</keyword>
<dbReference type="AlphaFoldDB" id="A0A3A3ZIG5"/>
<sequence>MSTTATETRTPTATGGTGHLLRAEVLRFRSRRFVRLLLALGLLGLVAGTVVAWTQFAPASPGQLAAAQQQLEQQVERDRAFWEDCLADPPPDLPAGADPQEYCGTEPTVENYSLDWFIDKAPFQVADQLPTGAIAVGVVTAALLFLVGATYVGADWSSRSMVALLFWEPRRMRVVAVKALVVVLAAVLVAAVAQALWVGAGFLLGAARGTTDVPPGFWGDLLGDQGRLVLLGVLAAHIGFSATNLFRDTGATLGAAFLYLVVVENAVRVLRPRWEEWLLTKNVEALSSDGGAVVYLYDDTTGQSREVLVSSLHGALVLGGVCAVLLVLSTWLFQRRDLH</sequence>
<gene>
    <name evidence="2" type="ORF">D5H78_11540</name>
</gene>
<protein>
    <recommendedName>
        <fullName evidence="4">ABC transporter permease</fullName>
    </recommendedName>
</protein>
<keyword evidence="3" id="KW-1185">Reference proteome</keyword>
<keyword evidence="1" id="KW-1133">Transmembrane helix</keyword>
<accession>A0A3A3ZIG5</accession>
<feature type="transmembrane region" description="Helical" evidence="1">
    <location>
        <begin position="36"/>
        <end position="56"/>
    </location>
</feature>
<feature type="transmembrane region" description="Helical" evidence="1">
    <location>
        <begin position="175"/>
        <end position="207"/>
    </location>
</feature>
<proteinExistence type="predicted"/>
<evidence type="ECO:0000313" key="3">
    <source>
        <dbReference type="Proteomes" id="UP000265614"/>
    </source>
</evidence>
<dbReference type="RefSeq" id="WP_119950645.1">
    <property type="nucleotide sequence ID" value="NZ_QZEZ01000005.1"/>
</dbReference>